<keyword evidence="2" id="KW-1185">Reference proteome</keyword>
<reference evidence="1 2" key="1">
    <citation type="journal article" date="2006" name="Science">
        <title>The genome of black cottonwood, Populus trichocarpa (Torr. &amp; Gray).</title>
        <authorList>
            <person name="Tuskan G.A."/>
            <person name="Difazio S."/>
            <person name="Jansson S."/>
            <person name="Bohlmann J."/>
            <person name="Grigoriev I."/>
            <person name="Hellsten U."/>
            <person name="Putnam N."/>
            <person name="Ralph S."/>
            <person name="Rombauts S."/>
            <person name="Salamov A."/>
            <person name="Schein J."/>
            <person name="Sterck L."/>
            <person name="Aerts A."/>
            <person name="Bhalerao R.R."/>
            <person name="Bhalerao R.P."/>
            <person name="Blaudez D."/>
            <person name="Boerjan W."/>
            <person name="Brun A."/>
            <person name="Brunner A."/>
            <person name="Busov V."/>
            <person name="Campbell M."/>
            <person name="Carlson J."/>
            <person name="Chalot M."/>
            <person name="Chapman J."/>
            <person name="Chen G.L."/>
            <person name="Cooper D."/>
            <person name="Coutinho P.M."/>
            <person name="Couturier J."/>
            <person name="Covert S."/>
            <person name="Cronk Q."/>
            <person name="Cunningham R."/>
            <person name="Davis J."/>
            <person name="Degroeve S."/>
            <person name="Dejardin A."/>
            <person name="Depamphilis C."/>
            <person name="Detter J."/>
            <person name="Dirks B."/>
            <person name="Dubchak I."/>
            <person name="Duplessis S."/>
            <person name="Ehlting J."/>
            <person name="Ellis B."/>
            <person name="Gendler K."/>
            <person name="Goodstein D."/>
            <person name="Gribskov M."/>
            <person name="Grimwood J."/>
            <person name="Groover A."/>
            <person name="Gunter L."/>
            <person name="Hamberger B."/>
            <person name="Heinze B."/>
            <person name="Helariutta Y."/>
            <person name="Henrissat B."/>
            <person name="Holligan D."/>
            <person name="Holt R."/>
            <person name="Huang W."/>
            <person name="Islam-Faridi N."/>
            <person name="Jones S."/>
            <person name="Jones-Rhoades M."/>
            <person name="Jorgensen R."/>
            <person name="Joshi C."/>
            <person name="Kangasjarvi J."/>
            <person name="Karlsson J."/>
            <person name="Kelleher C."/>
            <person name="Kirkpatrick R."/>
            <person name="Kirst M."/>
            <person name="Kohler A."/>
            <person name="Kalluri U."/>
            <person name="Larimer F."/>
            <person name="Leebens-Mack J."/>
            <person name="Leple J.C."/>
            <person name="Locascio P."/>
            <person name="Lou Y."/>
            <person name="Lucas S."/>
            <person name="Martin F."/>
            <person name="Montanini B."/>
            <person name="Napoli C."/>
            <person name="Nelson D.R."/>
            <person name="Nelson C."/>
            <person name="Nieminen K."/>
            <person name="Nilsson O."/>
            <person name="Pereda V."/>
            <person name="Peter G."/>
            <person name="Philippe R."/>
            <person name="Pilate G."/>
            <person name="Poliakov A."/>
            <person name="Razumovskaya J."/>
            <person name="Richardson P."/>
            <person name="Rinaldi C."/>
            <person name="Ritland K."/>
            <person name="Rouze P."/>
            <person name="Ryaboy D."/>
            <person name="Schmutz J."/>
            <person name="Schrader J."/>
            <person name="Segerman B."/>
            <person name="Shin H."/>
            <person name="Siddiqui A."/>
            <person name="Sterky F."/>
            <person name="Terry A."/>
            <person name="Tsai C.J."/>
            <person name="Uberbacher E."/>
            <person name="Unneberg P."/>
            <person name="Vahala J."/>
            <person name="Wall K."/>
            <person name="Wessler S."/>
            <person name="Yang G."/>
            <person name="Yin T."/>
            <person name="Douglas C."/>
            <person name="Marra M."/>
            <person name="Sandberg G."/>
            <person name="Van de Peer Y."/>
            <person name="Rokhsar D."/>
        </authorList>
    </citation>
    <scope>NUCLEOTIDE SEQUENCE [LARGE SCALE GENOMIC DNA]</scope>
    <source>
        <strain evidence="2">cv. Nisqually</strain>
    </source>
</reference>
<protein>
    <submittedName>
        <fullName evidence="1">Uncharacterized protein</fullName>
    </submittedName>
</protein>
<gene>
    <name evidence="1" type="ORF">POPTR_013G121550v4</name>
</gene>
<dbReference type="EMBL" id="CM009302">
    <property type="protein sequence ID" value="KAI9383726.1"/>
    <property type="molecule type" value="Genomic_DNA"/>
</dbReference>
<accession>A0ACC0S4A3</accession>
<name>A0ACC0S4A3_POPTR</name>
<proteinExistence type="predicted"/>
<evidence type="ECO:0000313" key="2">
    <source>
        <dbReference type="Proteomes" id="UP000006729"/>
    </source>
</evidence>
<sequence>MDVRNNPWIMFLVIFFCFPLNSHVSLGADTISANSSLSGDQTIVSARKVFELGFFHPGNSLSQTTNIGMWYCRDKVSEQTIVWVANRDTRF</sequence>
<comment type="caution">
    <text evidence="1">The sequence shown here is derived from an EMBL/GenBank/DDBJ whole genome shotgun (WGS) entry which is preliminary data.</text>
</comment>
<organism evidence="1 2">
    <name type="scientific">Populus trichocarpa</name>
    <name type="common">Western balsam poplar</name>
    <name type="synonym">Populus balsamifera subsp. trichocarpa</name>
    <dbReference type="NCBI Taxonomy" id="3694"/>
    <lineage>
        <taxon>Eukaryota</taxon>
        <taxon>Viridiplantae</taxon>
        <taxon>Streptophyta</taxon>
        <taxon>Embryophyta</taxon>
        <taxon>Tracheophyta</taxon>
        <taxon>Spermatophyta</taxon>
        <taxon>Magnoliopsida</taxon>
        <taxon>eudicotyledons</taxon>
        <taxon>Gunneridae</taxon>
        <taxon>Pentapetalae</taxon>
        <taxon>rosids</taxon>
        <taxon>fabids</taxon>
        <taxon>Malpighiales</taxon>
        <taxon>Salicaceae</taxon>
        <taxon>Saliceae</taxon>
        <taxon>Populus</taxon>
    </lineage>
</organism>
<evidence type="ECO:0000313" key="1">
    <source>
        <dbReference type="EMBL" id="KAI9383726.1"/>
    </source>
</evidence>
<dbReference type="Proteomes" id="UP000006729">
    <property type="component" value="Chromosome 13"/>
</dbReference>